<dbReference type="AlphaFoldDB" id="A0A975AH79"/>
<name>A0A975AH79_9FIRM</name>
<dbReference type="Pfam" id="PF01990">
    <property type="entry name" value="ATP-synt_F"/>
    <property type="match status" value="1"/>
</dbReference>
<evidence type="ECO:0000256" key="2">
    <source>
        <dbReference type="ARBA" id="ARBA00022448"/>
    </source>
</evidence>
<dbReference type="EMBL" id="CP071444">
    <property type="protein sequence ID" value="QSX08329.1"/>
    <property type="molecule type" value="Genomic_DNA"/>
</dbReference>
<proteinExistence type="inferred from homology"/>
<comment type="similarity">
    <text evidence="1">Belongs to the V-ATPase F subunit family.</text>
</comment>
<dbReference type="SUPFAM" id="SSF159468">
    <property type="entry name" value="AtpF-like"/>
    <property type="match status" value="1"/>
</dbReference>
<keyword evidence="2" id="KW-0813">Transport</keyword>
<reference evidence="4" key="1">
    <citation type="submission" date="2021-03" db="EMBL/GenBank/DDBJ databases">
        <title>Alkalibacter marinus sp. nov., isolated from tidal flat sediment.</title>
        <authorList>
            <person name="Namirimu T."/>
            <person name="Yang J.-A."/>
            <person name="Yang S.-H."/>
            <person name="Kim Y.-J."/>
            <person name="Kwon K.K."/>
        </authorList>
    </citation>
    <scope>NUCLEOTIDE SEQUENCE</scope>
    <source>
        <strain evidence="4">ES005</strain>
    </source>
</reference>
<dbReference type="InterPro" id="IPR008218">
    <property type="entry name" value="ATPase_V1-cplx_f_g_su"/>
</dbReference>
<sequence>MKSYFISDNRDTYVGLRLAGMAGEYLQNLEEAASAFKQAVEQPYGMLFITEKVYNKTKNQVIAYKERHALPLVTVIPDRHGYEEKESITDYIKDSIGL</sequence>
<keyword evidence="3" id="KW-0406">Ion transport</keyword>
<dbReference type="RefSeq" id="WP_207299671.1">
    <property type="nucleotide sequence ID" value="NZ_CP071444.1"/>
</dbReference>
<dbReference type="InterPro" id="IPR036906">
    <property type="entry name" value="ATPase_V1_fsu_sf"/>
</dbReference>
<dbReference type="GO" id="GO:0046961">
    <property type="term" value="F:proton-transporting ATPase activity, rotational mechanism"/>
    <property type="evidence" value="ECO:0007669"/>
    <property type="project" value="InterPro"/>
</dbReference>
<dbReference type="Proteomes" id="UP000663499">
    <property type="component" value="Chromosome"/>
</dbReference>
<keyword evidence="5" id="KW-1185">Reference proteome</keyword>
<evidence type="ECO:0000313" key="5">
    <source>
        <dbReference type="Proteomes" id="UP000663499"/>
    </source>
</evidence>
<dbReference type="KEGG" id="alka:J0B03_11145"/>
<organism evidence="4 5">
    <name type="scientific">Alkalibacter rhizosphaerae</name>
    <dbReference type="NCBI Taxonomy" id="2815577"/>
    <lineage>
        <taxon>Bacteria</taxon>
        <taxon>Bacillati</taxon>
        <taxon>Bacillota</taxon>
        <taxon>Clostridia</taxon>
        <taxon>Eubacteriales</taxon>
        <taxon>Eubacteriaceae</taxon>
        <taxon>Alkalibacter</taxon>
    </lineage>
</organism>
<dbReference type="Gene3D" id="3.40.50.10580">
    <property type="entry name" value="ATPase, V1 complex, subunit F"/>
    <property type="match status" value="1"/>
</dbReference>
<gene>
    <name evidence="4" type="ORF">J0B03_11145</name>
</gene>
<protein>
    <submittedName>
        <fullName evidence="4">V-type ATP synthase subunit F</fullName>
    </submittedName>
</protein>
<accession>A0A975AH79</accession>
<evidence type="ECO:0000256" key="3">
    <source>
        <dbReference type="ARBA" id="ARBA00023065"/>
    </source>
</evidence>
<evidence type="ECO:0000313" key="4">
    <source>
        <dbReference type="EMBL" id="QSX08329.1"/>
    </source>
</evidence>
<evidence type="ECO:0000256" key="1">
    <source>
        <dbReference type="ARBA" id="ARBA00010148"/>
    </source>
</evidence>